<feature type="domain" description="AB hydrolase-1" evidence="1">
    <location>
        <begin position="5"/>
        <end position="171"/>
    </location>
</feature>
<dbReference type="SUPFAM" id="SSF53474">
    <property type="entry name" value="alpha/beta-Hydrolases"/>
    <property type="match status" value="1"/>
</dbReference>
<dbReference type="RefSeq" id="WP_130158439.1">
    <property type="nucleotide sequence ID" value="NZ_SGIS01000020.1"/>
</dbReference>
<accession>A0A4Q6XV82</accession>
<reference evidence="2 3" key="1">
    <citation type="submission" date="2019-02" db="EMBL/GenBank/DDBJ databases">
        <authorList>
            <person name="Li Y."/>
        </authorList>
    </citation>
    <scope>NUCLEOTIDE SEQUENCE [LARGE SCALE GENOMIC DNA]</scope>
    <source>
        <strain evidence="2 3">3-7</strain>
    </source>
</reference>
<dbReference type="Pfam" id="PF12697">
    <property type="entry name" value="Abhydrolase_6"/>
    <property type="match status" value="1"/>
</dbReference>
<name>A0A4Q6XV82_9SPHN</name>
<evidence type="ECO:0000259" key="1">
    <source>
        <dbReference type="Pfam" id="PF12697"/>
    </source>
</evidence>
<dbReference type="Gene3D" id="3.40.50.1820">
    <property type="entry name" value="alpha/beta hydrolase"/>
    <property type="match status" value="1"/>
</dbReference>
<dbReference type="InterPro" id="IPR052897">
    <property type="entry name" value="Sec-Metab_Biosynth_Hydrolase"/>
</dbReference>
<keyword evidence="3" id="KW-1185">Reference proteome</keyword>
<dbReference type="PANTHER" id="PTHR37017">
    <property type="entry name" value="AB HYDROLASE-1 DOMAIN-CONTAINING PROTEIN-RELATED"/>
    <property type="match status" value="1"/>
</dbReference>
<dbReference type="AlphaFoldDB" id="A0A4Q6XV82"/>
<dbReference type="Proteomes" id="UP000292085">
    <property type="component" value="Unassembled WGS sequence"/>
</dbReference>
<protein>
    <submittedName>
        <fullName evidence="2">Alpha/beta fold hydrolase</fullName>
    </submittedName>
</protein>
<dbReference type="OrthoDB" id="9814966at2"/>
<dbReference type="InterPro" id="IPR000073">
    <property type="entry name" value="AB_hydrolase_1"/>
</dbReference>
<gene>
    <name evidence="2" type="ORF">EWE75_13805</name>
</gene>
<evidence type="ECO:0000313" key="2">
    <source>
        <dbReference type="EMBL" id="RZF63865.1"/>
    </source>
</evidence>
<sequence>MNSVSGPAILVGHSFAGIVIAAAAEQVPEKIATLVFVAAYLPQDGDSLLSLAQQDPDAKIGPQLTIGKERGIAIVNYAARAELFVNDGPAPLKAKLPDLILDEPAAPLVTPVHVTDERFGRVDRIYVHTGLDQVISPAFQAQMVARVPVRKTVSLQTGHLPFLTDVDGMVQAIDTAAA</sequence>
<evidence type="ECO:0000313" key="3">
    <source>
        <dbReference type="Proteomes" id="UP000292085"/>
    </source>
</evidence>
<organism evidence="2 3">
    <name type="scientific">Sphingomonas populi</name>
    <dbReference type="NCBI Taxonomy" id="2484750"/>
    <lineage>
        <taxon>Bacteria</taxon>
        <taxon>Pseudomonadati</taxon>
        <taxon>Pseudomonadota</taxon>
        <taxon>Alphaproteobacteria</taxon>
        <taxon>Sphingomonadales</taxon>
        <taxon>Sphingomonadaceae</taxon>
        <taxon>Sphingomonas</taxon>
    </lineage>
</organism>
<proteinExistence type="predicted"/>
<comment type="caution">
    <text evidence="2">The sequence shown here is derived from an EMBL/GenBank/DDBJ whole genome shotgun (WGS) entry which is preliminary data.</text>
</comment>
<keyword evidence="2" id="KW-0378">Hydrolase</keyword>
<dbReference type="GO" id="GO:0016787">
    <property type="term" value="F:hydrolase activity"/>
    <property type="evidence" value="ECO:0007669"/>
    <property type="project" value="UniProtKB-KW"/>
</dbReference>
<dbReference type="InterPro" id="IPR029058">
    <property type="entry name" value="AB_hydrolase_fold"/>
</dbReference>
<dbReference type="EMBL" id="SGIS01000020">
    <property type="protein sequence ID" value="RZF63865.1"/>
    <property type="molecule type" value="Genomic_DNA"/>
</dbReference>
<dbReference type="PANTHER" id="PTHR37017:SF11">
    <property type="entry name" value="ESTERASE_LIPASE_THIOESTERASE DOMAIN-CONTAINING PROTEIN"/>
    <property type="match status" value="1"/>
</dbReference>